<organism evidence="2 3">
    <name type="scientific">Pisolithus microcarpus 441</name>
    <dbReference type="NCBI Taxonomy" id="765257"/>
    <lineage>
        <taxon>Eukaryota</taxon>
        <taxon>Fungi</taxon>
        <taxon>Dikarya</taxon>
        <taxon>Basidiomycota</taxon>
        <taxon>Agaricomycotina</taxon>
        <taxon>Agaricomycetes</taxon>
        <taxon>Agaricomycetidae</taxon>
        <taxon>Boletales</taxon>
        <taxon>Sclerodermatineae</taxon>
        <taxon>Pisolithaceae</taxon>
        <taxon>Pisolithus</taxon>
    </lineage>
</organism>
<reference evidence="2 3" key="1">
    <citation type="submission" date="2014-04" db="EMBL/GenBank/DDBJ databases">
        <authorList>
            <consortium name="DOE Joint Genome Institute"/>
            <person name="Kuo A."/>
            <person name="Kohler A."/>
            <person name="Costa M.D."/>
            <person name="Nagy L.G."/>
            <person name="Floudas D."/>
            <person name="Copeland A."/>
            <person name="Barry K.W."/>
            <person name="Cichocki N."/>
            <person name="Veneault-Fourrey C."/>
            <person name="LaButti K."/>
            <person name="Lindquist E.A."/>
            <person name="Lipzen A."/>
            <person name="Lundell T."/>
            <person name="Morin E."/>
            <person name="Murat C."/>
            <person name="Sun H."/>
            <person name="Tunlid A."/>
            <person name="Henrissat B."/>
            <person name="Grigoriev I.V."/>
            <person name="Hibbett D.S."/>
            <person name="Martin F."/>
            <person name="Nordberg H.P."/>
            <person name="Cantor M.N."/>
            <person name="Hua S.X."/>
        </authorList>
    </citation>
    <scope>NUCLEOTIDE SEQUENCE [LARGE SCALE GENOMIC DNA]</scope>
    <source>
        <strain evidence="2 3">441</strain>
    </source>
</reference>
<protein>
    <submittedName>
        <fullName evidence="2">Uncharacterized protein</fullName>
    </submittedName>
</protein>
<name>A0A0C9ZXQ9_9AGAM</name>
<evidence type="ECO:0000256" key="1">
    <source>
        <dbReference type="SAM" id="MobiDB-lite"/>
    </source>
</evidence>
<keyword evidence="3" id="KW-1185">Reference proteome</keyword>
<feature type="region of interest" description="Disordered" evidence="1">
    <location>
        <begin position="78"/>
        <end position="120"/>
    </location>
</feature>
<dbReference type="EMBL" id="KN833716">
    <property type="protein sequence ID" value="KIK24448.1"/>
    <property type="molecule type" value="Genomic_DNA"/>
</dbReference>
<reference evidence="3" key="2">
    <citation type="submission" date="2015-01" db="EMBL/GenBank/DDBJ databases">
        <title>Evolutionary Origins and Diversification of the Mycorrhizal Mutualists.</title>
        <authorList>
            <consortium name="DOE Joint Genome Institute"/>
            <consortium name="Mycorrhizal Genomics Consortium"/>
            <person name="Kohler A."/>
            <person name="Kuo A."/>
            <person name="Nagy L.G."/>
            <person name="Floudas D."/>
            <person name="Copeland A."/>
            <person name="Barry K.W."/>
            <person name="Cichocki N."/>
            <person name="Veneault-Fourrey C."/>
            <person name="LaButti K."/>
            <person name="Lindquist E.A."/>
            <person name="Lipzen A."/>
            <person name="Lundell T."/>
            <person name="Morin E."/>
            <person name="Murat C."/>
            <person name="Riley R."/>
            <person name="Ohm R."/>
            <person name="Sun H."/>
            <person name="Tunlid A."/>
            <person name="Henrissat B."/>
            <person name="Grigoriev I.V."/>
            <person name="Hibbett D.S."/>
            <person name="Martin F."/>
        </authorList>
    </citation>
    <scope>NUCLEOTIDE SEQUENCE [LARGE SCALE GENOMIC DNA]</scope>
    <source>
        <strain evidence="3">441</strain>
    </source>
</reference>
<dbReference type="OrthoDB" id="2693028at2759"/>
<evidence type="ECO:0000313" key="3">
    <source>
        <dbReference type="Proteomes" id="UP000054018"/>
    </source>
</evidence>
<evidence type="ECO:0000313" key="2">
    <source>
        <dbReference type="EMBL" id="KIK24448.1"/>
    </source>
</evidence>
<dbReference type="AlphaFoldDB" id="A0A0C9ZXQ9"/>
<sequence>MKNQYTCCPWTLCLHTDLQGWECLDLINCGTAPDHFKNQHGITNMSREVELVCVWQGCGCQVTRHNYVRHVREHHLGHDRVSAHTSQPALWPEGESCSHRGGEGNMTAVESEGAGCDGAT</sequence>
<accession>A0A0C9ZXQ9</accession>
<proteinExistence type="predicted"/>
<dbReference type="Proteomes" id="UP000054018">
    <property type="component" value="Unassembled WGS sequence"/>
</dbReference>
<dbReference type="HOGENOM" id="CLU_2050553_0_0_1"/>
<gene>
    <name evidence="2" type="ORF">PISMIDRAFT_410022</name>
</gene>